<dbReference type="GO" id="GO:0003677">
    <property type="term" value="F:DNA binding"/>
    <property type="evidence" value="ECO:0007669"/>
    <property type="project" value="InterPro"/>
</dbReference>
<dbReference type="InterPro" id="IPR001387">
    <property type="entry name" value="Cro/C1-type_HTH"/>
</dbReference>
<accession>A0A2N6T7S3</accession>
<dbReference type="InterPro" id="IPR010982">
    <property type="entry name" value="Lambda_DNA-bd_dom_sf"/>
</dbReference>
<dbReference type="EMBL" id="PNHG01000001">
    <property type="protein sequence ID" value="PMC65377.1"/>
    <property type="molecule type" value="Genomic_DNA"/>
</dbReference>
<dbReference type="Gene3D" id="1.10.260.40">
    <property type="entry name" value="lambda repressor-like DNA-binding domains"/>
    <property type="match status" value="1"/>
</dbReference>
<sequence>MLSAMSDWANELVEVFAESMRKRRTELALSAQKLEDRTASIGHKVTKAVISDLETGRRKRLYLPDALVIAEALNTSLATLLYPGMPDRGVEQVPGRLMPSWNAALSLIGIEPLFGDIKPDNEHEHETGHALARASAFLEEEREVLLDVTAEFMSQDQHLDAEGKAHFLQLIRGAERRVAEAEGRIRELGGVVDNEFIEGLKNG</sequence>
<evidence type="ECO:0000259" key="1">
    <source>
        <dbReference type="PROSITE" id="PS50943"/>
    </source>
</evidence>
<dbReference type="SUPFAM" id="SSF47413">
    <property type="entry name" value="lambda repressor-like DNA-binding domains"/>
    <property type="match status" value="1"/>
</dbReference>
<protein>
    <recommendedName>
        <fullName evidence="1">HTH cro/C1-type domain-containing protein</fullName>
    </recommendedName>
</protein>
<name>A0A2N6T7S3_9CORY</name>
<comment type="caution">
    <text evidence="2">The sequence shown here is derived from an EMBL/GenBank/DDBJ whole genome shotgun (WGS) entry which is preliminary data.</text>
</comment>
<dbReference type="Proteomes" id="UP000235836">
    <property type="component" value="Unassembled WGS sequence"/>
</dbReference>
<organism evidence="2 3">
    <name type="scientific">Corynebacterium tuscaniense</name>
    <dbReference type="NCBI Taxonomy" id="302449"/>
    <lineage>
        <taxon>Bacteria</taxon>
        <taxon>Bacillati</taxon>
        <taxon>Actinomycetota</taxon>
        <taxon>Actinomycetes</taxon>
        <taxon>Mycobacteriales</taxon>
        <taxon>Corynebacteriaceae</taxon>
        <taxon>Corynebacterium</taxon>
    </lineage>
</organism>
<reference evidence="2 3" key="1">
    <citation type="submission" date="2017-09" db="EMBL/GenBank/DDBJ databases">
        <title>Bacterial strain isolated from the female urinary microbiota.</title>
        <authorList>
            <person name="Thomas-White K."/>
            <person name="Kumar N."/>
            <person name="Forster S."/>
            <person name="Putonti C."/>
            <person name="Lawley T."/>
            <person name="Wolfe A.J."/>
        </authorList>
    </citation>
    <scope>NUCLEOTIDE SEQUENCE [LARGE SCALE GENOMIC DNA]</scope>
    <source>
        <strain evidence="2 3">UMB0792</strain>
    </source>
</reference>
<evidence type="ECO:0000313" key="3">
    <source>
        <dbReference type="Proteomes" id="UP000235836"/>
    </source>
</evidence>
<dbReference type="AlphaFoldDB" id="A0A2N6T7S3"/>
<gene>
    <name evidence="2" type="ORF">CJ203_00380</name>
</gene>
<proteinExistence type="predicted"/>
<feature type="domain" description="HTH cro/C1-type" evidence="1">
    <location>
        <begin position="45"/>
        <end position="80"/>
    </location>
</feature>
<dbReference type="PROSITE" id="PS50943">
    <property type="entry name" value="HTH_CROC1"/>
    <property type="match status" value="1"/>
</dbReference>
<evidence type="ECO:0000313" key="2">
    <source>
        <dbReference type="EMBL" id="PMC65377.1"/>
    </source>
</evidence>
<keyword evidence="3" id="KW-1185">Reference proteome</keyword>